<dbReference type="Pfam" id="PF10853">
    <property type="entry name" value="DUF2650"/>
    <property type="match status" value="1"/>
</dbReference>
<feature type="signal peptide" evidence="2">
    <location>
        <begin position="1"/>
        <end position="21"/>
    </location>
</feature>
<gene>
    <name evidence="3" type="ORF">QR680_010950</name>
</gene>
<reference evidence="3" key="1">
    <citation type="submission" date="2023-06" db="EMBL/GenBank/DDBJ databases">
        <title>Genomic analysis of the entomopathogenic nematode Steinernema hermaphroditum.</title>
        <authorList>
            <person name="Schwarz E.M."/>
            <person name="Heppert J.K."/>
            <person name="Baniya A."/>
            <person name="Schwartz H.T."/>
            <person name="Tan C.-H."/>
            <person name="Antoshechkin I."/>
            <person name="Sternberg P.W."/>
            <person name="Goodrich-Blair H."/>
            <person name="Dillman A.R."/>
        </authorList>
    </citation>
    <scope>NUCLEOTIDE SEQUENCE</scope>
    <source>
        <strain evidence="3">PS9179</strain>
        <tissue evidence="3">Whole animal</tissue>
    </source>
</reference>
<sequence length="119" mass="12994">MSFLRCLPLVAIICLASSVSADADSSDNIIDEVKKYDVLTLKRSALACPLPIVGKSCPESNAVYYFTCCGGYDRDNNFLPSSECCFRLQDWVVVSMAVLALLSILSCIIGFLKCMCCSR</sequence>
<keyword evidence="2" id="KW-0732">Signal</keyword>
<name>A0AA39MCN2_9BILA</name>
<accession>A0AA39MCN2</accession>
<evidence type="ECO:0000313" key="3">
    <source>
        <dbReference type="EMBL" id="KAK0428690.1"/>
    </source>
</evidence>
<feature type="chain" id="PRO_5041272229" evidence="2">
    <location>
        <begin position="22"/>
        <end position="119"/>
    </location>
</feature>
<protein>
    <submittedName>
        <fullName evidence="3">Uncharacterized protein</fullName>
    </submittedName>
</protein>
<dbReference type="PANTHER" id="PTHR34149:SF2">
    <property type="entry name" value="PROTEIN CBG11905"/>
    <property type="match status" value="1"/>
</dbReference>
<keyword evidence="1" id="KW-1133">Transmembrane helix</keyword>
<feature type="transmembrane region" description="Helical" evidence="1">
    <location>
        <begin position="91"/>
        <end position="112"/>
    </location>
</feature>
<dbReference type="Proteomes" id="UP001175271">
    <property type="component" value="Unassembled WGS sequence"/>
</dbReference>
<dbReference type="InterPro" id="IPR022559">
    <property type="entry name" value="SUP-1-like"/>
</dbReference>
<evidence type="ECO:0000256" key="2">
    <source>
        <dbReference type="SAM" id="SignalP"/>
    </source>
</evidence>
<comment type="caution">
    <text evidence="3">The sequence shown here is derived from an EMBL/GenBank/DDBJ whole genome shotgun (WGS) entry which is preliminary data.</text>
</comment>
<dbReference type="PANTHER" id="PTHR34149">
    <property type="entry name" value="PROTEIN CBG11905-RELATED"/>
    <property type="match status" value="1"/>
</dbReference>
<evidence type="ECO:0000256" key="1">
    <source>
        <dbReference type="SAM" id="Phobius"/>
    </source>
</evidence>
<evidence type="ECO:0000313" key="4">
    <source>
        <dbReference type="Proteomes" id="UP001175271"/>
    </source>
</evidence>
<keyword evidence="4" id="KW-1185">Reference proteome</keyword>
<proteinExistence type="predicted"/>
<keyword evidence="1" id="KW-0812">Transmembrane</keyword>
<dbReference type="EMBL" id="JAUCMV010000001">
    <property type="protein sequence ID" value="KAK0428690.1"/>
    <property type="molecule type" value="Genomic_DNA"/>
</dbReference>
<keyword evidence="1" id="KW-0472">Membrane</keyword>
<dbReference type="AlphaFoldDB" id="A0AA39MCN2"/>
<organism evidence="3 4">
    <name type="scientific">Steinernema hermaphroditum</name>
    <dbReference type="NCBI Taxonomy" id="289476"/>
    <lineage>
        <taxon>Eukaryota</taxon>
        <taxon>Metazoa</taxon>
        <taxon>Ecdysozoa</taxon>
        <taxon>Nematoda</taxon>
        <taxon>Chromadorea</taxon>
        <taxon>Rhabditida</taxon>
        <taxon>Tylenchina</taxon>
        <taxon>Panagrolaimomorpha</taxon>
        <taxon>Strongyloidoidea</taxon>
        <taxon>Steinernematidae</taxon>
        <taxon>Steinernema</taxon>
    </lineage>
</organism>